<accession>A0AA37MEN2</accession>
<evidence type="ECO:0000256" key="2">
    <source>
        <dbReference type="ARBA" id="ARBA00022475"/>
    </source>
</evidence>
<feature type="transmembrane region" description="Helical" evidence="6">
    <location>
        <begin position="12"/>
        <end position="32"/>
    </location>
</feature>
<feature type="transmembrane region" description="Helical" evidence="6">
    <location>
        <begin position="308"/>
        <end position="329"/>
    </location>
</feature>
<evidence type="ECO:0000256" key="1">
    <source>
        <dbReference type="ARBA" id="ARBA00004651"/>
    </source>
</evidence>
<evidence type="ECO:0008006" key="9">
    <source>
        <dbReference type="Google" id="ProtNLM"/>
    </source>
</evidence>
<dbReference type="RefSeq" id="WP_006281731.1">
    <property type="nucleotide sequence ID" value="NZ_BPTR01000001.1"/>
</dbReference>
<comment type="caution">
    <text evidence="7">The sequence shown here is derived from an EMBL/GenBank/DDBJ whole genome shotgun (WGS) entry which is preliminary data.</text>
</comment>
<dbReference type="PANTHER" id="PTHR30250">
    <property type="entry name" value="PST FAMILY PREDICTED COLANIC ACID TRANSPORTER"/>
    <property type="match status" value="1"/>
</dbReference>
<keyword evidence="4 6" id="KW-1133">Transmembrane helix</keyword>
<dbReference type="InterPro" id="IPR002797">
    <property type="entry name" value="Polysacc_synth"/>
</dbReference>
<feature type="transmembrane region" description="Helical" evidence="6">
    <location>
        <begin position="471"/>
        <end position="491"/>
    </location>
</feature>
<evidence type="ECO:0000256" key="5">
    <source>
        <dbReference type="ARBA" id="ARBA00023136"/>
    </source>
</evidence>
<feature type="transmembrane region" description="Helical" evidence="6">
    <location>
        <begin position="406"/>
        <end position="425"/>
    </location>
</feature>
<evidence type="ECO:0000313" key="7">
    <source>
        <dbReference type="EMBL" id="GJG28793.1"/>
    </source>
</evidence>
<organism evidence="7 8">
    <name type="scientific">Segatella bryantii</name>
    <name type="common">Prevotella bryantii</name>
    <dbReference type="NCBI Taxonomy" id="77095"/>
    <lineage>
        <taxon>Bacteria</taxon>
        <taxon>Pseudomonadati</taxon>
        <taxon>Bacteroidota</taxon>
        <taxon>Bacteroidia</taxon>
        <taxon>Bacteroidales</taxon>
        <taxon>Prevotellaceae</taxon>
        <taxon>Segatella</taxon>
    </lineage>
</organism>
<feature type="transmembrane region" description="Helical" evidence="6">
    <location>
        <begin position="95"/>
        <end position="115"/>
    </location>
</feature>
<feature type="transmembrane region" description="Helical" evidence="6">
    <location>
        <begin position="188"/>
        <end position="206"/>
    </location>
</feature>
<feature type="transmembrane region" description="Helical" evidence="6">
    <location>
        <begin position="349"/>
        <end position="369"/>
    </location>
</feature>
<sequence>METKKESPKKRLAKNTILLYARTIITMILGLYTSRVVLQVLGVDDFGTYNVVGGFVAMFTMISGSLTFSTQRFLNFELGKNDGNPRVVFSAAMNIHVMLIIILLIVSETVGLWFINKHMNFIDSKMLAVNIVFQLSVFTFALNIWSIPYSATIIAHERMDIFAYTSIFEAAAKLILIYILKFMDVDRLIGWAVALVLVALILRIFYSIFCSFKYQECHYKYVKDKTLYKQMLSFAGWNFFATIADTLNGQGVNVISNMFFGVRVNAARGVTNQVENATRTFVNNFTTALNPQIIKAYASNDRNYLNSLIIYGSKIAFFLLLIVAVPLYVEIDKILKLWLVNPPENTATFIRIDIFYLLLLSLMNAPITAMFATGKLRKSQAVTGCLLWMNFIITYIAFYWGFPAYSAYVIITLSTLIILIYRVYILKELLNFKIKSYFVGVLIPSLIVFGLSLSLPLSITYFYRDETLTRLILNVIISFIWCTFLILFIGLRKDERRKVYDLIHAMISKI</sequence>
<dbReference type="AlphaFoldDB" id="A0AA37MEN2"/>
<keyword evidence="3 6" id="KW-0812">Transmembrane</keyword>
<dbReference type="GO" id="GO:0005886">
    <property type="term" value="C:plasma membrane"/>
    <property type="evidence" value="ECO:0007669"/>
    <property type="project" value="UniProtKB-SubCell"/>
</dbReference>
<protein>
    <recommendedName>
        <fullName evidence="9">Polysaccharide biosynthesis protein</fullName>
    </recommendedName>
</protein>
<dbReference type="PANTHER" id="PTHR30250:SF26">
    <property type="entry name" value="PSMA PROTEIN"/>
    <property type="match status" value="1"/>
</dbReference>
<proteinExistence type="predicted"/>
<evidence type="ECO:0000256" key="3">
    <source>
        <dbReference type="ARBA" id="ARBA00022692"/>
    </source>
</evidence>
<feature type="transmembrane region" description="Helical" evidence="6">
    <location>
        <begin position="161"/>
        <end position="182"/>
    </location>
</feature>
<comment type="subcellular location">
    <subcellularLocation>
        <location evidence="1">Cell membrane</location>
        <topology evidence="1">Multi-pass membrane protein</topology>
    </subcellularLocation>
</comment>
<keyword evidence="5 6" id="KW-0472">Membrane</keyword>
<name>A0AA37MEN2_SEGBR</name>
<dbReference type="Proteomes" id="UP000887043">
    <property type="component" value="Unassembled WGS sequence"/>
</dbReference>
<evidence type="ECO:0000313" key="8">
    <source>
        <dbReference type="Proteomes" id="UP000887043"/>
    </source>
</evidence>
<keyword evidence="2" id="KW-1003">Cell membrane</keyword>
<feature type="transmembrane region" description="Helical" evidence="6">
    <location>
        <begin position="381"/>
        <end position="400"/>
    </location>
</feature>
<feature type="transmembrane region" description="Helical" evidence="6">
    <location>
        <begin position="437"/>
        <end position="459"/>
    </location>
</feature>
<dbReference type="Pfam" id="PF01943">
    <property type="entry name" value="Polysacc_synt"/>
    <property type="match status" value="1"/>
</dbReference>
<gene>
    <name evidence="7" type="ORF">PRRU23_24930</name>
</gene>
<dbReference type="InterPro" id="IPR050833">
    <property type="entry name" value="Poly_Biosynth_Transport"/>
</dbReference>
<dbReference type="EMBL" id="BPTR01000001">
    <property type="protein sequence ID" value="GJG28793.1"/>
    <property type="molecule type" value="Genomic_DNA"/>
</dbReference>
<feature type="transmembrane region" description="Helical" evidence="6">
    <location>
        <begin position="127"/>
        <end position="149"/>
    </location>
</feature>
<evidence type="ECO:0000256" key="4">
    <source>
        <dbReference type="ARBA" id="ARBA00022989"/>
    </source>
</evidence>
<evidence type="ECO:0000256" key="6">
    <source>
        <dbReference type="SAM" id="Phobius"/>
    </source>
</evidence>
<reference evidence="7" key="1">
    <citation type="submission" date="2021-08" db="EMBL/GenBank/DDBJ databases">
        <title>Prevotella lacticifex sp. nov., isolated from rumen of cow.</title>
        <authorList>
            <person name="Shinkai T."/>
            <person name="Ikeyama N."/>
            <person name="Kumagai M."/>
            <person name="Ohmori H."/>
            <person name="Sakamoto M."/>
            <person name="Ohkuma M."/>
            <person name="Mitsumori M."/>
        </authorList>
    </citation>
    <scope>NUCLEOTIDE SEQUENCE</scope>
    <source>
        <strain evidence="7">DSM 11371</strain>
    </source>
</reference>
<feature type="transmembrane region" description="Helical" evidence="6">
    <location>
        <begin position="52"/>
        <end position="74"/>
    </location>
</feature>